<evidence type="ECO:0000313" key="2">
    <source>
        <dbReference type="EMBL" id="VTP05363.1"/>
    </source>
</evidence>
<protein>
    <submittedName>
        <fullName evidence="2">Uncharacterized protein</fullName>
    </submittedName>
</protein>
<accession>A0A653F6X5</accession>
<sequence>MLPQGIPLRPRPVLIADMTSNWDARAASPSPTPNITMPRERSWSASPPGRQIDSVASRIVSATPFALFRGTPSAYGLVSGRAVKSILLSENHAIAWQRSAPPTPLPREASAWRAPSRASQ</sequence>
<evidence type="ECO:0000256" key="1">
    <source>
        <dbReference type="SAM" id="MobiDB-lite"/>
    </source>
</evidence>
<dbReference type="EMBL" id="LR589390">
    <property type="protein sequence ID" value="VTP05363.1"/>
    <property type="molecule type" value="Genomic_DNA"/>
</dbReference>
<feature type="region of interest" description="Disordered" evidence="1">
    <location>
        <begin position="22"/>
        <end position="50"/>
    </location>
</feature>
<reference evidence="2" key="1">
    <citation type="submission" date="2019-05" db="EMBL/GenBank/DDBJ databases">
        <authorList>
            <person name="Naeem R."/>
            <person name="Antony C."/>
            <person name="Guan Q."/>
        </authorList>
    </citation>
    <scope>NUCLEOTIDE SEQUENCE</scope>
    <source>
        <strain evidence="2">3</strain>
    </source>
</reference>
<feature type="region of interest" description="Disordered" evidence="1">
    <location>
        <begin position="97"/>
        <end position="120"/>
    </location>
</feature>
<proteinExistence type="predicted"/>
<dbReference type="AlphaFoldDB" id="A0A653F6X5"/>
<gene>
    <name evidence="2" type="ORF">BIN_B_05205</name>
</gene>
<organism evidence="2">
    <name type="scientific">Mycobacterium kansasii</name>
    <dbReference type="NCBI Taxonomy" id="1768"/>
    <lineage>
        <taxon>Bacteria</taxon>
        <taxon>Bacillati</taxon>
        <taxon>Actinomycetota</taxon>
        <taxon>Actinomycetes</taxon>
        <taxon>Mycobacteriales</taxon>
        <taxon>Mycobacteriaceae</taxon>
        <taxon>Mycobacterium</taxon>
    </lineage>
</organism>
<name>A0A653F6X5_MYCKA</name>